<dbReference type="EC" id="2.4.1.57" evidence="2"/>
<dbReference type="Proteomes" id="UP000095517">
    <property type="component" value="Unassembled WGS sequence"/>
</dbReference>
<evidence type="ECO:0000313" key="4">
    <source>
        <dbReference type="EMBL" id="KAA5257274.1"/>
    </source>
</evidence>
<protein>
    <submittedName>
        <fullName evidence="2">Glycosyl transferase family protein</fullName>
        <ecNumber evidence="2">2.4.1.57</ecNumber>
    </submittedName>
    <submittedName>
        <fullName evidence="3">Glycosyltransferase family 4 protein</fullName>
    </submittedName>
</protein>
<dbReference type="InterPro" id="IPR001296">
    <property type="entry name" value="Glyco_trans_1"/>
</dbReference>
<organism evidence="2 5">
    <name type="scientific">Bacteroides finegoldii</name>
    <dbReference type="NCBI Taxonomy" id="338188"/>
    <lineage>
        <taxon>Bacteria</taxon>
        <taxon>Pseudomonadati</taxon>
        <taxon>Bacteroidota</taxon>
        <taxon>Bacteroidia</taxon>
        <taxon>Bacteroidales</taxon>
        <taxon>Bacteroidaceae</taxon>
        <taxon>Bacteroides</taxon>
    </lineage>
</organism>
<evidence type="ECO:0000259" key="1">
    <source>
        <dbReference type="Pfam" id="PF00534"/>
    </source>
</evidence>
<proteinExistence type="predicted"/>
<evidence type="ECO:0000313" key="2">
    <source>
        <dbReference type="EMBL" id="CUN85613.1"/>
    </source>
</evidence>
<keyword evidence="2" id="KW-0808">Transferase</keyword>
<dbReference type="RefSeq" id="WP_007756366.1">
    <property type="nucleotide sequence ID" value="NZ_CABIXA010000004.1"/>
</dbReference>
<keyword evidence="2" id="KW-0328">Glycosyltransferase</keyword>
<dbReference type="EMBL" id="CYZH01000004">
    <property type="protein sequence ID" value="CUN85613.1"/>
    <property type="molecule type" value="Genomic_DNA"/>
</dbReference>
<reference evidence="6 7" key="2">
    <citation type="journal article" date="2019" name="Nat. Med.">
        <title>A library of human gut bacterial isolates paired with longitudinal multiomics data enables mechanistic microbiome research.</title>
        <authorList>
            <person name="Poyet M."/>
            <person name="Groussin M."/>
            <person name="Gibbons S.M."/>
            <person name="Avila-Pacheco J."/>
            <person name="Jiang X."/>
            <person name="Kearney S.M."/>
            <person name="Perrotta A.R."/>
            <person name="Berdy B."/>
            <person name="Zhao S."/>
            <person name="Lieberman T.D."/>
            <person name="Swanson P.K."/>
            <person name="Smith M."/>
            <person name="Roesemann S."/>
            <person name="Alexander J.E."/>
            <person name="Rich S.A."/>
            <person name="Livny J."/>
            <person name="Vlamakis H."/>
            <person name="Clish C."/>
            <person name="Bullock K."/>
            <person name="Deik A."/>
            <person name="Scott J."/>
            <person name="Pierce K.A."/>
            <person name="Xavier R.J."/>
            <person name="Alm E.J."/>
        </authorList>
    </citation>
    <scope>NUCLEOTIDE SEQUENCE [LARGE SCALE GENOMIC DNA]</scope>
    <source>
        <strain evidence="4 7">BIOML-A2</strain>
        <strain evidence="3 6">BIOML-A6</strain>
    </source>
</reference>
<dbReference type="EMBL" id="VWAK01000012">
    <property type="protein sequence ID" value="KAA5230488.1"/>
    <property type="molecule type" value="Genomic_DNA"/>
</dbReference>
<dbReference type="PANTHER" id="PTHR12526">
    <property type="entry name" value="GLYCOSYLTRANSFERASE"/>
    <property type="match status" value="1"/>
</dbReference>
<dbReference type="AlphaFoldDB" id="A0A174ABN8"/>
<reference evidence="2 5" key="1">
    <citation type="submission" date="2015-09" db="EMBL/GenBank/DDBJ databases">
        <authorList>
            <consortium name="Pathogen Informatics"/>
        </authorList>
    </citation>
    <scope>NUCLEOTIDE SEQUENCE [LARGE SCALE GENOMIC DNA]</scope>
    <source>
        <strain evidence="2 5">2789STDY5608840</strain>
    </source>
</reference>
<dbReference type="EMBL" id="VWAG01000016">
    <property type="protein sequence ID" value="KAA5257274.1"/>
    <property type="molecule type" value="Genomic_DNA"/>
</dbReference>
<dbReference type="Proteomes" id="UP000440198">
    <property type="component" value="Unassembled WGS sequence"/>
</dbReference>
<evidence type="ECO:0000313" key="3">
    <source>
        <dbReference type="EMBL" id="KAA5230488.1"/>
    </source>
</evidence>
<gene>
    <name evidence="2" type="primary">pimA_1</name>
    <name evidence="2" type="ORF">ERS852397_00944</name>
    <name evidence="4" type="ORF">F2Z09_10830</name>
    <name evidence="3" type="ORF">F2Z22_09675</name>
</gene>
<dbReference type="Gene3D" id="3.40.50.2000">
    <property type="entry name" value="Glycogen Phosphorylase B"/>
    <property type="match status" value="2"/>
</dbReference>
<evidence type="ECO:0000313" key="6">
    <source>
        <dbReference type="Proteomes" id="UP000421791"/>
    </source>
</evidence>
<evidence type="ECO:0000313" key="5">
    <source>
        <dbReference type="Proteomes" id="UP000095517"/>
    </source>
</evidence>
<dbReference type="GeneID" id="92987475"/>
<accession>A0A174ABN8</accession>
<feature type="domain" description="Glycosyl transferase family 1" evidence="1">
    <location>
        <begin position="171"/>
        <end position="330"/>
    </location>
</feature>
<sequence>MNILVTHKAVDVATYKMLGELSKNESYTIYLTVPSASEAAKVEGKCIPLPISPITSKFSWKVIKTLRRYVKQYDIDLIFSPSTSGLSNALIATIGTSVKNVGYRGTQAKVKKLDPTYYMGILNPRVDHIVCETADIQEYLTRYIDKDKLSVSVKPFDIDWVADACANPKQAEGVPDNAFKCIYIGTTKGRPFKGLTYLIKAFQILNAPEAHLVVIGDYDNSDYELAQQGVGAERIHFLWNREDAISFLPKQDLFILPALRDASPRVVREAMACGVPCIVTDIPGARDLIVDNESGILVPSGSAEKIAEAMRSLMDDRTKLQKLAKASRERIINEFSVEAYVSYFDKLFASLS</sequence>
<keyword evidence="7" id="KW-1185">Reference proteome</keyword>
<dbReference type="SUPFAM" id="SSF53756">
    <property type="entry name" value="UDP-Glycosyltransferase/glycogen phosphorylase"/>
    <property type="match status" value="1"/>
</dbReference>
<dbReference type="Proteomes" id="UP000421791">
    <property type="component" value="Unassembled WGS sequence"/>
</dbReference>
<dbReference type="GO" id="GO:0016757">
    <property type="term" value="F:glycosyltransferase activity"/>
    <property type="evidence" value="ECO:0007669"/>
    <property type="project" value="UniProtKB-KW"/>
</dbReference>
<name>A0A174ABN8_9BACE</name>
<evidence type="ECO:0000313" key="7">
    <source>
        <dbReference type="Proteomes" id="UP000440198"/>
    </source>
</evidence>
<dbReference type="STRING" id="338188.ERS852397_00944"/>
<dbReference type="Pfam" id="PF00534">
    <property type="entry name" value="Glycos_transf_1"/>
    <property type="match status" value="1"/>
</dbReference>